<feature type="transmembrane region" description="Helical" evidence="6">
    <location>
        <begin position="233"/>
        <end position="252"/>
    </location>
</feature>
<dbReference type="Gene3D" id="3.40.720.10">
    <property type="entry name" value="Alkaline Phosphatase, subunit A"/>
    <property type="match status" value="1"/>
</dbReference>
<dbReference type="GO" id="GO:0046872">
    <property type="term" value="F:metal ion binding"/>
    <property type="evidence" value="ECO:0007669"/>
    <property type="project" value="UniProtKB-KW"/>
</dbReference>
<keyword evidence="3" id="KW-0479">Metal-binding</keyword>
<dbReference type="GeneTree" id="ENSGT00940000161140"/>
<feature type="chain" id="PRO_5044234919" description="Sulfatase N-terminal domain-containing protein" evidence="7">
    <location>
        <begin position="39"/>
        <end position="597"/>
    </location>
</feature>
<feature type="domain" description="Sulfatase N-terminal" evidence="8">
    <location>
        <begin position="45"/>
        <end position="427"/>
    </location>
</feature>
<evidence type="ECO:0000256" key="7">
    <source>
        <dbReference type="SAM" id="SignalP"/>
    </source>
</evidence>
<keyword evidence="6" id="KW-1133">Transmembrane helix</keyword>
<dbReference type="AlphaFoldDB" id="A0AAY4DVA0"/>
<dbReference type="RefSeq" id="XP_028846184.1">
    <property type="nucleotide sequence ID" value="XM_028990351.1"/>
</dbReference>
<sequence>MCGRETKICNTSSMDLPVTRPSLLGLLILTASAQCCVGSPGEATPNFVLMMVDDLGIGDVGCYGNDTVRTPNIDKLARGGVKLTQHIAAAPLCTPSRTAFMTGRYPLRSGLGAKGRVQVILFLAGSGGLPPNETTFAKVLQTRGYATGLVGKWHLGVNCESRDDHCHHPNNHGFDYFYGLPFTLYDDCKPGGKPDILGDVQGKLWHLSLVAAVAFLTLVSVRVTGLFEVGKKTIGALALLWLASFSVWYVPFKLLGTWNCILMRNRDVVEQPMNLETLTGRLVSEAERFVERNQHKPFLLFLSLAHVHTPLFKSKGFAGKSRNGLYGDNVEEADWMMGRVVDVIEKLNLSERTLIYFTSDHGGHIESSEASGGWNGIYRGGKAMGGWEGGIRVPGIFHWPGRLPAGKVIEEPTSLMDVYPTLVNLAGGELPKDRILDGHDLLPLLEGRSRRSEHEFMFHYCGMYLNAARWHPHNSNAIFKVHFFTPNFSPPGAGGCYETKHCMCHGGYVTYHNPPLMFNLAEDPSERTALTAETEPRYTEVLRQISQAVEEHRKTLQPVPNQLSWGNVLWKPWLQPCCGTFPFCSCSEARGSSGPAG</sequence>
<dbReference type="Gene3D" id="3.30.1120.10">
    <property type="match status" value="1"/>
</dbReference>
<evidence type="ECO:0000313" key="10">
    <source>
        <dbReference type="Proteomes" id="UP000694580"/>
    </source>
</evidence>
<dbReference type="PROSITE" id="PS00149">
    <property type="entry name" value="SULFATASE_2"/>
    <property type="match status" value="1"/>
</dbReference>
<dbReference type="SUPFAM" id="SSF53649">
    <property type="entry name" value="Alkaline phosphatase-like"/>
    <property type="match status" value="1"/>
</dbReference>
<keyword evidence="6" id="KW-0472">Membrane</keyword>
<keyword evidence="5" id="KW-0106">Calcium</keyword>
<dbReference type="PROSITE" id="PS00523">
    <property type="entry name" value="SULFATASE_1"/>
    <property type="match status" value="1"/>
</dbReference>
<name>A0AAY4DVA0_9TELE</name>
<evidence type="ECO:0000313" key="9">
    <source>
        <dbReference type="Ensembl" id="ENSDCDP00010049194.1"/>
    </source>
</evidence>
<dbReference type="Pfam" id="PF14707">
    <property type="entry name" value="Sulfatase_C"/>
    <property type="match status" value="1"/>
</dbReference>
<dbReference type="FunFam" id="3.40.720.10:FF:000233">
    <property type="entry name" value="Predicted protein"/>
    <property type="match status" value="1"/>
</dbReference>
<dbReference type="InterPro" id="IPR050738">
    <property type="entry name" value="Sulfatase"/>
</dbReference>
<dbReference type="PANTHER" id="PTHR42693:SF5">
    <property type="entry name" value="ARYLSULFATASE D"/>
    <property type="match status" value="1"/>
</dbReference>
<evidence type="ECO:0000259" key="8">
    <source>
        <dbReference type="Pfam" id="PF00884"/>
    </source>
</evidence>
<dbReference type="GeneID" id="114796410"/>
<accession>A0AAY4DVA0</accession>
<feature type="transmembrane region" description="Helical" evidence="6">
    <location>
        <begin position="204"/>
        <end position="221"/>
    </location>
</feature>
<comment type="cofactor">
    <cofactor evidence="1">
        <name>Ca(2+)</name>
        <dbReference type="ChEBI" id="CHEBI:29108"/>
    </cofactor>
</comment>
<organism evidence="9 10">
    <name type="scientific">Denticeps clupeoides</name>
    <name type="common">denticle herring</name>
    <dbReference type="NCBI Taxonomy" id="299321"/>
    <lineage>
        <taxon>Eukaryota</taxon>
        <taxon>Metazoa</taxon>
        <taxon>Chordata</taxon>
        <taxon>Craniata</taxon>
        <taxon>Vertebrata</taxon>
        <taxon>Euteleostomi</taxon>
        <taxon>Actinopterygii</taxon>
        <taxon>Neopterygii</taxon>
        <taxon>Teleostei</taxon>
        <taxon>Clupei</taxon>
        <taxon>Clupeiformes</taxon>
        <taxon>Denticipitoidei</taxon>
        <taxon>Denticipitidae</taxon>
        <taxon>Denticeps</taxon>
    </lineage>
</organism>
<dbReference type="Gene3D" id="1.10.287.550">
    <property type="entry name" value="Helix hairpin bin"/>
    <property type="match status" value="1"/>
</dbReference>
<feature type="signal peptide" evidence="7">
    <location>
        <begin position="1"/>
        <end position="38"/>
    </location>
</feature>
<dbReference type="GO" id="GO:0004065">
    <property type="term" value="F:arylsulfatase activity"/>
    <property type="evidence" value="ECO:0007669"/>
    <property type="project" value="TreeGrafter"/>
</dbReference>
<dbReference type="FunFam" id="3.30.1120.10:FF:000001">
    <property type="entry name" value="Arylsulfatase E"/>
    <property type="match status" value="1"/>
</dbReference>
<reference evidence="9 10" key="1">
    <citation type="submission" date="2020-06" db="EMBL/GenBank/DDBJ databases">
        <authorList>
            <consortium name="Wellcome Sanger Institute Data Sharing"/>
        </authorList>
    </citation>
    <scope>NUCLEOTIDE SEQUENCE [LARGE SCALE GENOMIC DNA]</scope>
</reference>
<protein>
    <recommendedName>
        <fullName evidence="8">Sulfatase N-terminal domain-containing protein</fullName>
    </recommendedName>
</protein>
<reference evidence="9" key="2">
    <citation type="submission" date="2025-08" db="UniProtKB">
        <authorList>
            <consortium name="Ensembl"/>
        </authorList>
    </citation>
    <scope>IDENTIFICATION</scope>
</reference>
<dbReference type="InterPro" id="IPR017850">
    <property type="entry name" value="Alkaline_phosphatase_core_sf"/>
</dbReference>
<dbReference type="InterPro" id="IPR024607">
    <property type="entry name" value="Sulfatase_CS"/>
</dbReference>
<gene>
    <name evidence="9" type="primary">arsh</name>
</gene>
<evidence type="ECO:0000256" key="5">
    <source>
        <dbReference type="ARBA" id="ARBA00022837"/>
    </source>
</evidence>
<reference evidence="9" key="3">
    <citation type="submission" date="2025-09" db="UniProtKB">
        <authorList>
            <consortium name="Ensembl"/>
        </authorList>
    </citation>
    <scope>IDENTIFICATION</scope>
</reference>
<dbReference type="InterPro" id="IPR000917">
    <property type="entry name" value="Sulfatase_N"/>
</dbReference>
<evidence type="ECO:0000256" key="4">
    <source>
        <dbReference type="ARBA" id="ARBA00022801"/>
    </source>
</evidence>
<comment type="similarity">
    <text evidence="2">Belongs to the sulfatase family.</text>
</comment>
<keyword evidence="6" id="KW-0812">Transmembrane</keyword>
<proteinExistence type="inferred from homology"/>
<evidence type="ECO:0000256" key="6">
    <source>
        <dbReference type="SAM" id="Phobius"/>
    </source>
</evidence>
<dbReference type="GO" id="GO:0005783">
    <property type="term" value="C:endoplasmic reticulum"/>
    <property type="evidence" value="ECO:0007669"/>
    <property type="project" value="UniProtKB-ARBA"/>
</dbReference>
<evidence type="ECO:0000256" key="1">
    <source>
        <dbReference type="ARBA" id="ARBA00001913"/>
    </source>
</evidence>
<evidence type="ECO:0000256" key="3">
    <source>
        <dbReference type="ARBA" id="ARBA00022723"/>
    </source>
</evidence>
<dbReference type="Pfam" id="PF00884">
    <property type="entry name" value="Sulfatase"/>
    <property type="match status" value="1"/>
</dbReference>
<dbReference type="Ensembl" id="ENSDCDT00010059562.1">
    <property type="protein sequence ID" value="ENSDCDP00010049194.1"/>
    <property type="gene ID" value="ENSDCDG00010029379.1"/>
</dbReference>
<keyword evidence="4" id="KW-0378">Hydrolase</keyword>
<dbReference type="PANTHER" id="PTHR42693">
    <property type="entry name" value="ARYLSULFATASE FAMILY MEMBER"/>
    <property type="match status" value="1"/>
</dbReference>
<keyword evidence="7" id="KW-0732">Signal</keyword>
<dbReference type="Proteomes" id="UP000694580">
    <property type="component" value="Chromosome 9"/>
</dbReference>
<evidence type="ECO:0000256" key="2">
    <source>
        <dbReference type="ARBA" id="ARBA00008779"/>
    </source>
</evidence>
<keyword evidence="10" id="KW-1185">Reference proteome</keyword>